<dbReference type="AlphaFoldDB" id="A0A1J9QQF3"/>
<name>A0A1J9QQF3_9PEZI</name>
<protein>
    <submittedName>
        <fullName evidence="1">Secreted protein</fullName>
    </submittedName>
</protein>
<reference evidence="1 2" key="1">
    <citation type="submission" date="2016-10" db="EMBL/GenBank/DDBJ databases">
        <title>Proteomics and genomics reveal pathogen-plant mechanisms compatible with a hemibiotrophic lifestyle of Diplodia corticola.</title>
        <authorList>
            <person name="Fernandes I."/>
            <person name="De Jonge R."/>
            <person name="Van De Peer Y."/>
            <person name="Devreese B."/>
            <person name="Alves A."/>
            <person name="Esteves A.C."/>
        </authorList>
    </citation>
    <scope>NUCLEOTIDE SEQUENCE [LARGE SCALE GENOMIC DNA]</scope>
    <source>
        <strain evidence="1 2">CBS 112549</strain>
    </source>
</reference>
<dbReference type="EMBL" id="MNUE01000063">
    <property type="protein sequence ID" value="OJD30258.1"/>
    <property type="molecule type" value="Genomic_DNA"/>
</dbReference>
<dbReference type="GeneID" id="31018418"/>
<proteinExistence type="predicted"/>
<evidence type="ECO:0000313" key="2">
    <source>
        <dbReference type="Proteomes" id="UP000183809"/>
    </source>
</evidence>
<gene>
    <name evidence="1" type="ORF">BKCO1_630007</name>
</gene>
<sequence>MHKARIFAAAGLITNTASASFADPETEHRPKFRYWYDKDPVPLRRSGLPTEIGKPSSVLSESPELTLHRLPDASVPVSIVQEDIATIAAAGVGGIEFVPYYQYGLPESESGVVPPTDWTKYGFGSDAFRNIFKAALEACRANNITMDFAQGANQGAGAPSPPEDVGLAVEMAYANVTVGAGQTFNGTLPLSKQLDNPFTALMNSPQDFGQQTLFAVQAIEVVSTSRANVGEGEFSSSYALNQVGEVIDLTAQIGAGRSLNWTAPAGNSTWRVIAWYERYTNQKSCQGGLNATDPIGNGSWAVDHFSANGSKKITQFLDEHVFPDAETRELLASVGRLAWEDSMEMVSSLWWTPSLPSRFSGARGYAITSCLPFLIVPDNSWNSAIVPYGEGFQSAENKTFGQKCSEDYRTTLSEGYNDYLTELVNWSNERGLSYSAQPAYNLPLEMLNNIPVLNIPEGESLAFSDVVDTYRQFSGPAHLAGMSVISSECGAVSGGPYSQSLPDLLWSVRRGLSAGISMHVLHGFAYSGRYTNTTWPSFTTFFYMYSDMWNSNQPSWIHINDSIQYIARNQYMLQGHPSVDLAFHMDSAPWKPEEYYTDTNLESLGYTYEYLSSGNLENATVRNGILAPSGPSYKALIFLNPTEMTPDAAMKTRCFADAGLPIFIVGGTNFSDIGQEPGAAAQVSNISSDLHSHENVHVLTSSAKLPEALSGVGILPKTSFSSNTTTWYSAWRSSGGIEYVYIYNDASFTQSINVAFATDPARIPYHLNAWTGATTAVLQYNRTTTGITIPVTLAANQTTIFGFAPANTSSSSSALLPSAPPVHVTSSGDALVALVDSTESGSTMQKLSAYLSGGTASLQLSTGATVNLTASPPPPTNLTTWDIRIESWHRDEDDDDRYSMATAVTNHVYNDSRLAPWTELGGDDGALDGVSGVGRYRTTFVHPSVVADGEGSGNGNGSTAAAALSGEKAKKVGAILHLGPVVNTIRVWLNGAVLPPIDIADAVVDVSDYVLEERVNEVVVEVTTTLFNRVKADADATWTYGLMANNEKNGRFYEVNEPKGYGLLGPVWVQWVEVVDVL</sequence>
<dbReference type="PANTHER" id="PTHR36848">
    <property type="entry name" value="DNA-BINDING PROTEIN (PUTATIVE SECRETED PROTEIN)-RELATED"/>
    <property type="match status" value="1"/>
</dbReference>
<comment type="caution">
    <text evidence="1">The sequence shown here is derived from an EMBL/GenBank/DDBJ whole genome shotgun (WGS) entry which is preliminary data.</text>
</comment>
<dbReference type="OrthoDB" id="2588159at2759"/>
<keyword evidence="2" id="KW-1185">Reference proteome</keyword>
<dbReference type="PANTHER" id="PTHR36848:SF2">
    <property type="entry name" value="SECRETED PROTEIN"/>
    <property type="match status" value="1"/>
</dbReference>
<organism evidence="1 2">
    <name type="scientific">Diplodia corticola</name>
    <dbReference type="NCBI Taxonomy" id="236234"/>
    <lineage>
        <taxon>Eukaryota</taxon>
        <taxon>Fungi</taxon>
        <taxon>Dikarya</taxon>
        <taxon>Ascomycota</taxon>
        <taxon>Pezizomycotina</taxon>
        <taxon>Dothideomycetes</taxon>
        <taxon>Dothideomycetes incertae sedis</taxon>
        <taxon>Botryosphaeriales</taxon>
        <taxon>Botryosphaeriaceae</taxon>
        <taxon>Diplodia</taxon>
    </lineage>
</organism>
<evidence type="ECO:0000313" key="1">
    <source>
        <dbReference type="EMBL" id="OJD30258.1"/>
    </source>
</evidence>
<dbReference type="InterPro" id="IPR053161">
    <property type="entry name" value="Ulvan_degrading_GH"/>
</dbReference>
<dbReference type="STRING" id="236234.A0A1J9QQF3"/>
<dbReference type="Gene3D" id="2.60.120.260">
    <property type="entry name" value="Galactose-binding domain-like"/>
    <property type="match status" value="1"/>
</dbReference>
<dbReference type="Proteomes" id="UP000183809">
    <property type="component" value="Unassembled WGS sequence"/>
</dbReference>
<dbReference type="RefSeq" id="XP_020126518.1">
    <property type="nucleotide sequence ID" value="XM_020278157.1"/>
</dbReference>
<dbReference type="Pfam" id="PF17132">
    <property type="entry name" value="Glyco_hydro_106"/>
    <property type="match status" value="1"/>
</dbReference>
<accession>A0A1J9QQF3</accession>